<comment type="caution">
    <text evidence="2">The sequence shown here is derived from an EMBL/GenBank/DDBJ whole genome shotgun (WGS) entry which is preliminary data.</text>
</comment>
<gene>
    <name evidence="2" type="ORF">SAE02_59850</name>
</gene>
<keyword evidence="3" id="KW-1185">Reference proteome</keyword>
<dbReference type="Proteomes" id="UP000321523">
    <property type="component" value="Unassembled WGS sequence"/>
</dbReference>
<proteinExistence type="predicted"/>
<feature type="region of interest" description="Disordered" evidence="1">
    <location>
        <begin position="1"/>
        <end position="20"/>
    </location>
</feature>
<evidence type="ECO:0000256" key="1">
    <source>
        <dbReference type="SAM" id="MobiDB-lite"/>
    </source>
</evidence>
<evidence type="ECO:0008006" key="4">
    <source>
        <dbReference type="Google" id="ProtNLM"/>
    </source>
</evidence>
<organism evidence="2 3">
    <name type="scientific">Skermanella aerolata</name>
    <dbReference type="NCBI Taxonomy" id="393310"/>
    <lineage>
        <taxon>Bacteria</taxon>
        <taxon>Pseudomonadati</taxon>
        <taxon>Pseudomonadota</taxon>
        <taxon>Alphaproteobacteria</taxon>
        <taxon>Rhodospirillales</taxon>
        <taxon>Azospirillaceae</taxon>
        <taxon>Skermanella</taxon>
    </lineage>
</organism>
<sequence>MATSTASTGDRGDHDRLGSGSDSIQAALTAVKSQDPLVFVGSLSYAANLEDKEAGRTVDPGNQVGVNLSSILAVSPETSLGFGVELSFSNETDVDGQEIAGSDGLSGVLELGLGTVLTPSTLLSITAGMGFTEDAPDFRLGFSLPIRF</sequence>
<evidence type="ECO:0000313" key="2">
    <source>
        <dbReference type="EMBL" id="GEO41837.1"/>
    </source>
</evidence>
<reference evidence="2 3" key="1">
    <citation type="submission" date="2019-07" db="EMBL/GenBank/DDBJ databases">
        <title>Whole genome shotgun sequence of Skermanella aerolata NBRC 106429.</title>
        <authorList>
            <person name="Hosoyama A."/>
            <person name="Uohara A."/>
            <person name="Ohji S."/>
            <person name="Ichikawa N."/>
        </authorList>
    </citation>
    <scope>NUCLEOTIDE SEQUENCE [LARGE SCALE GENOMIC DNA]</scope>
    <source>
        <strain evidence="2 3">NBRC 106429</strain>
    </source>
</reference>
<dbReference type="AlphaFoldDB" id="A0A512DZC0"/>
<protein>
    <recommendedName>
        <fullName evidence="4">Transporter</fullName>
    </recommendedName>
</protein>
<dbReference type="InterPro" id="IPR025737">
    <property type="entry name" value="FApF"/>
</dbReference>
<accession>A0A512DZC0</accession>
<evidence type="ECO:0000313" key="3">
    <source>
        <dbReference type="Proteomes" id="UP000321523"/>
    </source>
</evidence>
<dbReference type="Pfam" id="PF13557">
    <property type="entry name" value="Phenol_MetA_deg"/>
    <property type="match status" value="1"/>
</dbReference>
<dbReference type="EMBL" id="BJYZ01000032">
    <property type="protein sequence ID" value="GEO41837.1"/>
    <property type="molecule type" value="Genomic_DNA"/>
</dbReference>
<name>A0A512DZC0_9PROT</name>